<evidence type="ECO:0000313" key="1">
    <source>
        <dbReference type="EMBL" id="HIS47996.1"/>
    </source>
</evidence>
<protein>
    <submittedName>
        <fullName evidence="1">Uncharacterized protein</fullName>
    </submittedName>
</protein>
<organism evidence="1 2">
    <name type="scientific">Candidatus Scybalocola faecigallinarum</name>
    <dbReference type="NCBI Taxonomy" id="2840941"/>
    <lineage>
        <taxon>Bacteria</taxon>
        <taxon>Bacillati</taxon>
        <taxon>Bacillota</taxon>
        <taxon>Clostridia</taxon>
        <taxon>Lachnospirales</taxon>
        <taxon>Lachnospiraceae</taxon>
        <taxon>Lachnospiraceae incertae sedis</taxon>
        <taxon>Candidatus Scybalocola (ex Gilroy et al. 2021)</taxon>
    </lineage>
</organism>
<dbReference type="EMBL" id="DVIT01000039">
    <property type="protein sequence ID" value="HIS47996.1"/>
    <property type="molecule type" value="Genomic_DNA"/>
</dbReference>
<accession>A0A9D1F5Q9</accession>
<evidence type="ECO:0000313" key="2">
    <source>
        <dbReference type="Proteomes" id="UP000823927"/>
    </source>
</evidence>
<dbReference type="AlphaFoldDB" id="A0A9D1F5Q9"/>
<reference evidence="1" key="2">
    <citation type="journal article" date="2021" name="PeerJ">
        <title>Extensive microbial diversity within the chicken gut microbiome revealed by metagenomics and culture.</title>
        <authorList>
            <person name="Gilroy R."/>
            <person name="Ravi A."/>
            <person name="Getino M."/>
            <person name="Pursley I."/>
            <person name="Horton D.L."/>
            <person name="Alikhan N.F."/>
            <person name="Baker D."/>
            <person name="Gharbi K."/>
            <person name="Hall N."/>
            <person name="Watson M."/>
            <person name="Adriaenssens E.M."/>
            <person name="Foster-Nyarko E."/>
            <person name="Jarju S."/>
            <person name="Secka A."/>
            <person name="Antonio M."/>
            <person name="Oren A."/>
            <person name="Chaudhuri R.R."/>
            <person name="La Ragione R."/>
            <person name="Hildebrand F."/>
            <person name="Pallen M.J."/>
        </authorList>
    </citation>
    <scope>NUCLEOTIDE SEQUENCE</scope>
    <source>
        <strain evidence="1">CHK178-757</strain>
    </source>
</reference>
<gene>
    <name evidence="1" type="ORF">IAB46_10695</name>
</gene>
<comment type="caution">
    <text evidence="1">The sequence shown here is derived from an EMBL/GenBank/DDBJ whole genome shotgun (WGS) entry which is preliminary data.</text>
</comment>
<proteinExistence type="predicted"/>
<name>A0A9D1F5Q9_9FIRM</name>
<reference evidence="1" key="1">
    <citation type="submission" date="2020-10" db="EMBL/GenBank/DDBJ databases">
        <authorList>
            <person name="Gilroy R."/>
        </authorList>
    </citation>
    <scope>NUCLEOTIDE SEQUENCE</scope>
    <source>
        <strain evidence="1">CHK178-757</strain>
    </source>
</reference>
<sequence>MANKATNEKYQPKRKKLRQGEFLRLRAEKRRNGRLRFVQNTARFNKNADLLEV</sequence>
<dbReference type="Proteomes" id="UP000823927">
    <property type="component" value="Unassembled WGS sequence"/>
</dbReference>